<dbReference type="InParanoid" id="A7RI47"/>
<dbReference type="PIRSF" id="PIRSF000654">
    <property type="entry name" value="Integrin-linked_kinase"/>
    <property type="match status" value="1"/>
</dbReference>
<dbReference type="GO" id="GO:0004687">
    <property type="term" value="F:myosin light chain kinase activity"/>
    <property type="evidence" value="ECO:0000318"/>
    <property type="project" value="GO_Central"/>
</dbReference>
<dbReference type="InterPro" id="IPR011009">
    <property type="entry name" value="Kinase-like_dom_sf"/>
</dbReference>
<keyword evidence="5 6" id="KW-0067">ATP-binding</keyword>
<dbReference type="FunFam" id="1.10.510.10:FF:000571">
    <property type="entry name" value="Maternal embryonic leucine zipper kinase"/>
    <property type="match status" value="1"/>
</dbReference>
<keyword evidence="4" id="KW-0418">Kinase</keyword>
<dbReference type="InterPro" id="IPR017441">
    <property type="entry name" value="Protein_kinase_ATP_BS"/>
</dbReference>
<keyword evidence="1 7" id="KW-0723">Serine/threonine-protein kinase</keyword>
<evidence type="ECO:0000256" key="7">
    <source>
        <dbReference type="RuleBase" id="RU000304"/>
    </source>
</evidence>
<evidence type="ECO:0000256" key="5">
    <source>
        <dbReference type="ARBA" id="ARBA00022840"/>
    </source>
</evidence>
<dbReference type="GO" id="GO:0005737">
    <property type="term" value="C:cytoplasm"/>
    <property type="evidence" value="ECO:0000318"/>
    <property type="project" value="GO_Central"/>
</dbReference>
<dbReference type="PANTHER" id="PTHR24342:SF20">
    <property type="entry name" value="MYOSIN LIGHT CHAIN KINASE, SMOOTH MUSCLE"/>
    <property type="match status" value="1"/>
</dbReference>
<comment type="similarity">
    <text evidence="7">Belongs to the protein kinase superfamily.</text>
</comment>
<accession>A7RI47</accession>
<dbReference type="GO" id="GO:0005524">
    <property type="term" value="F:ATP binding"/>
    <property type="evidence" value="ECO:0007669"/>
    <property type="project" value="UniProtKB-UniRule"/>
</dbReference>
<dbReference type="SMART" id="SM00220">
    <property type="entry name" value="S_TKc"/>
    <property type="match status" value="1"/>
</dbReference>
<evidence type="ECO:0000256" key="6">
    <source>
        <dbReference type="PROSITE-ProRule" id="PRU10141"/>
    </source>
</evidence>
<dbReference type="AlphaFoldDB" id="A7RI47"/>
<dbReference type="SUPFAM" id="SSF56112">
    <property type="entry name" value="Protein kinase-like (PK-like)"/>
    <property type="match status" value="1"/>
</dbReference>
<dbReference type="InterPro" id="IPR000719">
    <property type="entry name" value="Prot_kinase_dom"/>
</dbReference>
<evidence type="ECO:0000256" key="2">
    <source>
        <dbReference type="ARBA" id="ARBA00022679"/>
    </source>
</evidence>
<proteinExistence type="inferred from homology"/>
<protein>
    <recommendedName>
        <fullName evidence="8">Protein kinase domain-containing protein</fullName>
    </recommendedName>
</protein>
<evidence type="ECO:0000259" key="8">
    <source>
        <dbReference type="PROSITE" id="PS50011"/>
    </source>
</evidence>
<keyword evidence="10" id="KW-1185">Reference proteome</keyword>
<dbReference type="Gene3D" id="1.10.510.10">
    <property type="entry name" value="Transferase(Phosphotransferase) domain 1"/>
    <property type="match status" value="1"/>
</dbReference>
<dbReference type="PROSITE" id="PS00107">
    <property type="entry name" value="PROTEIN_KINASE_ATP"/>
    <property type="match status" value="1"/>
</dbReference>
<dbReference type="KEGG" id="nve:5521343"/>
<feature type="binding site" evidence="6">
    <location>
        <position position="41"/>
    </location>
    <ligand>
        <name>ATP</name>
        <dbReference type="ChEBI" id="CHEBI:30616"/>
    </ligand>
</feature>
<evidence type="ECO:0000256" key="3">
    <source>
        <dbReference type="ARBA" id="ARBA00022741"/>
    </source>
</evidence>
<dbReference type="Gene3D" id="3.30.200.20">
    <property type="entry name" value="Phosphorylase Kinase, domain 1"/>
    <property type="match status" value="1"/>
</dbReference>
<dbReference type="EMBL" id="DS469511">
    <property type="protein sequence ID" value="EDO49090.1"/>
    <property type="molecule type" value="Genomic_DNA"/>
</dbReference>
<feature type="non-terminal residue" evidence="9">
    <location>
        <position position="251"/>
    </location>
</feature>
<evidence type="ECO:0000256" key="1">
    <source>
        <dbReference type="ARBA" id="ARBA00022527"/>
    </source>
</evidence>
<sequence>ELIKYGSADEFYDMNEEIGKGAYGIVKKCVDKATGQTYAAKVVTTSNSNLRKETMREIEVMRKLGSHKKLVGLIDAYHTPFEIVMILEFIPGGELFERIIEEDYLMEEDAIYYVHQVLLALDYMHGNNIVHLDLKPENIMCESINSNQIKLVDFGLARELKKDEEVKSSFGTPDFVAPEVIRMKPVSTASDMWSLGVVTYVLLSGLMPFSGDNDHDTLVKVAKAEWDFDDECFDEVSEDAKDFIEGLLVKD</sequence>
<dbReference type="Proteomes" id="UP000001593">
    <property type="component" value="Unassembled WGS sequence"/>
</dbReference>
<dbReference type="GO" id="GO:0007165">
    <property type="term" value="P:signal transduction"/>
    <property type="evidence" value="ECO:0000318"/>
    <property type="project" value="GO_Central"/>
</dbReference>
<dbReference type="Pfam" id="PF00069">
    <property type="entry name" value="Pkinase"/>
    <property type="match status" value="1"/>
</dbReference>
<gene>
    <name evidence="9" type="ORF">NEMVEDRAFT_v1g62863</name>
</gene>
<keyword evidence="2" id="KW-0808">Transferase</keyword>
<evidence type="ECO:0000256" key="4">
    <source>
        <dbReference type="ARBA" id="ARBA00022777"/>
    </source>
</evidence>
<feature type="domain" description="Protein kinase" evidence="8">
    <location>
        <begin position="12"/>
        <end position="251"/>
    </location>
</feature>
<dbReference type="eggNOG" id="KOG0613">
    <property type="taxonomic scope" value="Eukaryota"/>
</dbReference>
<dbReference type="PROSITE" id="PS50011">
    <property type="entry name" value="PROTEIN_KINASE_DOM"/>
    <property type="match status" value="1"/>
</dbReference>
<dbReference type="PROSITE" id="PS00108">
    <property type="entry name" value="PROTEIN_KINASE_ST"/>
    <property type="match status" value="1"/>
</dbReference>
<dbReference type="OMA" id="ENIMCES"/>
<dbReference type="STRING" id="45351.A7RI47"/>
<organism evidence="9 10">
    <name type="scientific">Nematostella vectensis</name>
    <name type="common">Starlet sea anemone</name>
    <dbReference type="NCBI Taxonomy" id="45351"/>
    <lineage>
        <taxon>Eukaryota</taxon>
        <taxon>Metazoa</taxon>
        <taxon>Cnidaria</taxon>
        <taxon>Anthozoa</taxon>
        <taxon>Hexacorallia</taxon>
        <taxon>Actiniaria</taxon>
        <taxon>Edwardsiidae</taxon>
        <taxon>Nematostella</taxon>
    </lineage>
</organism>
<keyword evidence="3 6" id="KW-0547">Nucleotide-binding</keyword>
<evidence type="ECO:0000313" key="10">
    <source>
        <dbReference type="Proteomes" id="UP000001593"/>
    </source>
</evidence>
<evidence type="ECO:0000313" key="9">
    <source>
        <dbReference type="EMBL" id="EDO49090.1"/>
    </source>
</evidence>
<feature type="non-terminal residue" evidence="9">
    <location>
        <position position="1"/>
    </location>
</feature>
<name>A7RI47_NEMVE</name>
<dbReference type="HOGENOM" id="CLU_000288_63_0_1"/>
<dbReference type="PANTHER" id="PTHR24342">
    <property type="entry name" value="SERINE/THREONINE-PROTEIN KINASE 17"/>
    <property type="match status" value="1"/>
</dbReference>
<reference evidence="9 10" key="1">
    <citation type="journal article" date="2007" name="Science">
        <title>Sea anemone genome reveals ancestral eumetazoan gene repertoire and genomic organization.</title>
        <authorList>
            <person name="Putnam N.H."/>
            <person name="Srivastava M."/>
            <person name="Hellsten U."/>
            <person name="Dirks B."/>
            <person name="Chapman J."/>
            <person name="Salamov A."/>
            <person name="Terry A."/>
            <person name="Shapiro H."/>
            <person name="Lindquist E."/>
            <person name="Kapitonov V.V."/>
            <person name="Jurka J."/>
            <person name="Genikhovich G."/>
            <person name="Grigoriev I.V."/>
            <person name="Lucas S.M."/>
            <person name="Steele R.E."/>
            <person name="Finnerty J.R."/>
            <person name="Technau U."/>
            <person name="Martindale M.Q."/>
            <person name="Rokhsar D.S."/>
        </authorList>
    </citation>
    <scope>NUCLEOTIDE SEQUENCE [LARGE SCALE GENOMIC DNA]</scope>
    <source>
        <strain evidence="10">CH2 X CH6</strain>
    </source>
</reference>
<dbReference type="InterPro" id="IPR008271">
    <property type="entry name" value="Ser/Thr_kinase_AS"/>
</dbReference>